<name>A0A3S5CGV8_9PLAT</name>
<gene>
    <name evidence="2" type="ORF">PXEA_LOCUS831</name>
</gene>
<feature type="compositionally biased region" description="Basic and acidic residues" evidence="1">
    <location>
        <begin position="274"/>
        <end position="287"/>
    </location>
</feature>
<feature type="region of interest" description="Disordered" evidence="1">
    <location>
        <begin position="1189"/>
        <end position="1210"/>
    </location>
</feature>
<reference evidence="2" key="1">
    <citation type="submission" date="2018-11" db="EMBL/GenBank/DDBJ databases">
        <authorList>
            <consortium name="Pathogen Informatics"/>
        </authorList>
    </citation>
    <scope>NUCLEOTIDE SEQUENCE</scope>
</reference>
<keyword evidence="3" id="KW-1185">Reference proteome</keyword>
<feature type="region of interest" description="Disordered" evidence="1">
    <location>
        <begin position="1001"/>
        <end position="1026"/>
    </location>
</feature>
<accession>A0A3S5CGV8</accession>
<dbReference type="Proteomes" id="UP000784294">
    <property type="component" value="Unassembled WGS sequence"/>
</dbReference>
<feature type="region of interest" description="Disordered" evidence="1">
    <location>
        <begin position="1298"/>
        <end position="1323"/>
    </location>
</feature>
<feature type="compositionally biased region" description="Low complexity" evidence="1">
    <location>
        <begin position="1005"/>
        <end position="1015"/>
    </location>
</feature>
<dbReference type="EMBL" id="CAAALY010001635">
    <property type="protein sequence ID" value="VEL07391.1"/>
    <property type="molecule type" value="Genomic_DNA"/>
</dbReference>
<feature type="region of interest" description="Disordered" evidence="1">
    <location>
        <begin position="1049"/>
        <end position="1069"/>
    </location>
</feature>
<organism evidence="2 3">
    <name type="scientific">Protopolystoma xenopodis</name>
    <dbReference type="NCBI Taxonomy" id="117903"/>
    <lineage>
        <taxon>Eukaryota</taxon>
        <taxon>Metazoa</taxon>
        <taxon>Spiralia</taxon>
        <taxon>Lophotrochozoa</taxon>
        <taxon>Platyhelminthes</taxon>
        <taxon>Monogenea</taxon>
        <taxon>Polyopisthocotylea</taxon>
        <taxon>Polystomatidea</taxon>
        <taxon>Polystomatidae</taxon>
        <taxon>Protopolystoma</taxon>
    </lineage>
</organism>
<feature type="region of interest" description="Disordered" evidence="1">
    <location>
        <begin position="919"/>
        <end position="944"/>
    </location>
</feature>
<feature type="region of interest" description="Disordered" evidence="1">
    <location>
        <begin position="611"/>
        <end position="660"/>
    </location>
</feature>
<sequence>MEPLLAIATGQTVGLDSEEDALATTASANTNDSVDQPPPYRLLHSLLQMPRAACSSEDLRRLDSDLVSETSSGRLPGLSVLDSNLPYTRPVLLALPLAGEELINLLLRHEREKEMVHFLDEEEEDVEGVRRESQNATILDVSTKKADESDFTTLPITKQTDIVLATDHTVKDNLKLPKEVEGIVDCEMEISVSVPQLHSIQPRDDLSTAISKTELIAPAGDSRKRRSRLPCKYANESTARSSCLKEAELMKNDNITSDQSYSGSDEANRKKKRNIVESEKKEEREASNMESIILENTKEESTENKIAAITVTNDHNEVSSQIDGNGVPLIVGDPPDEDVGEESCILSANDNCKTRRQLSSAIERLQSLACTSYSVNTAIADSFKPTCSLGSDHQTDEVGHADLAAPLEIVDTTIISSSTSELDTSAPPLVTSNQASSLDPADSATSPGGCGGAVIQEVADLTGLDSESNTASRQKPRKSTAPQRRSSAPALSQLEDPPERKSGLLNAHQTSATLEEEDIDTSPSRPVESSSIQVLRLSPGRTRRSRPGRRCPGRLALTDNAAAVLDTDESHCSDSLVAFEQPILEVQEPCEVDTPLEHGSTETLDLSTQASFESLNRQQLSPTSRRPGTRSENSTCTSEGMDDGRACSPVSPRTRQTRRDLTLSIATTTGSNNSPTSQIGSLEVGFPAKRLRSQSPPISASESTATVLASFRSASGRHLRPTTSGQANVSCVSPRNLISELADSISATPPRSPASSDEIVAAVNQQLSPGRRKRNGFQNSFTNNSRSKIIIAPLSSDVDAPAVSALQLQPPLVLPPSSDSSCSVSSSPPLDTGRPVPSSTASASSTSPSPQDRHLTLLFSPVSSIASPPSEDVAIASASGSALEICSSEQHAEPNTDHQSALILPDLFCSSSSTSSSSIGPLAGSPKSENVNPLVPPLKSCPRDTPTAKRFGGSTPDAFPATPNDSPIFEPHSIEPRDSEAASALSCQSMIEDRISRPMVHFESSSDPGLPSLSSRQPSITSHEWAGRPKSCAQFNFGHLTAPSHSNIPSNPVSLSLPTSPASPPPTPLDLRDTIAPLSDKDPHFESTTSFYPSSSDNKVIEETQDLDDTSLSDSRILTSVADKNMISLLSKCIYQSSSFKVNSQFSFASSDKTEMLPVVHETTSQLSGREFSSLSHNSPKILLDEEAVQGKSSSSQLPTDSNNQVSGKHHVDTLDSEIELITAKTVLSESNFVQPTEDSTNLSSQGPVPGPELLEKASGTSLLTIFESVNPCTTQEETDLTVADVVSGTNISIEAPSEISIIPNRSGPDLDRPTSGRENTKGDLWTTSEVEPANGFSLKRAHSNDSIASEPDKIKRSRLSPSSHGHTIPCSKKPSVAQTTSLEPMAPIEHLAVENDAKLPDCYESEKTCPSEAEYLDKHTCSSPQKTDAKQDRNFATFEDAVSSSTQEGAMFEHKLTKKSISNVPSFNSNEHEAFSITDLNLGASATESGSHLNSPIIEAKSQSSPAHDSHMNLLHIEPIVLTHVSDIKESLDDDTIATKAK</sequence>
<feature type="compositionally biased region" description="Basic and acidic residues" evidence="1">
    <location>
        <begin position="1309"/>
        <end position="1322"/>
    </location>
</feature>
<feature type="region of interest" description="Disordered" evidence="1">
    <location>
        <begin position="464"/>
        <end position="553"/>
    </location>
</feature>
<feature type="region of interest" description="Disordered" evidence="1">
    <location>
        <begin position="816"/>
        <end position="854"/>
    </location>
</feature>
<feature type="compositionally biased region" description="Polar residues" evidence="1">
    <location>
        <begin position="1233"/>
        <end position="1247"/>
    </location>
</feature>
<feature type="compositionally biased region" description="Polar residues" evidence="1">
    <location>
        <begin position="611"/>
        <end position="638"/>
    </location>
</feature>
<evidence type="ECO:0000313" key="2">
    <source>
        <dbReference type="EMBL" id="VEL07391.1"/>
    </source>
</evidence>
<feature type="region of interest" description="Disordered" evidence="1">
    <location>
        <begin position="254"/>
        <end position="288"/>
    </location>
</feature>
<feature type="compositionally biased region" description="Basic residues" evidence="1">
    <location>
        <begin position="541"/>
        <end position="552"/>
    </location>
</feature>
<feature type="region of interest" description="Disordered" evidence="1">
    <location>
        <begin position="1233"/>
        <end position="1254"/>
    </location>
</feature>
<comment type="caution">
    <text evidence="2">The sequence shown here is derived from an EMBL/GenBank/DDBJ whole genome shotgun (WGS) entry which is preliminary data.</text>
</comment>
<evidence type="ECO:0000313" key="3">
    <source>
        <dbReference type="Proteomes" id="UP000784294"/>
    </source>
</evidence>
<protein>
    <submittedName>
        <fullName evidence="2">Uncharacterized protein</fullName>
    </submittedName>
</protein>
<feature type="compositionally biased region" description="Polar residues" evidence="1">
    <location>
        <begin position="1191"/>
        <end position="1207"/>
    </location>
</feature>
<proteinExistence type="predicted"/>
<feature type="non-terminal residue" evidence="2">
    <location>
        <position position="1"/>
    </location>
</feature>
<feature type="compositionally biased region" description="Polar residues" evidence="1">
    <location>
        <begin position="480"/>
        <end position="490"/>
    </location>
</feature>
<evidence type="ECO:0000256" key="1">
    <source>
        <dbReference type="SAM" id="MobiDB-lite"/>
    </source>
</evidence>
<feature type="compositionally biased region" description="Polar residues" evidence="1">
    <location>
        <begin position="521"/>
        <end position="533"/>
    </location>
</feature>
<feature type="compositionally biased region" description="Low complexity" evidence="1">
    <location>
        <begin position="816"/>
        <end position="850"/>
    </location>
</feature>
<feature type="compositionally biased region" description="Polar residues" evidence="1">
    <location>
        <begin position="254"/>
        <end position="265"/>
    </location>
</feature>
<feature type="region of interest" description="Disordered" evidence="1">
    <location>
        <begin position="1342"/>
        <end position="1377"/>
    </location>
</feature>
<feature type="region of interest" description="Disordered" evidence="1">
    <location>
        <begin position="418"/>
        <end position="452"/>
    </location>
</feature>